<feature type="compositionally biased region" description="Basic residues" evidence="1">
    <location>
        <begin position="163"/>
        <end position="172"/>
    </location>
</feature>
<reference evidence="2 3" key="1">
    <citation type="submission" date="2018-06" db="EMBL/GenBank/DDBJ databases">
        <title>Genomic Encyclopedia of Type Strains, Phase IV (KMG-IV): sequencing the most valuable type-strain genomes for metagenomic binning, comparative biology and taxonomic classification.</title>
        <authorList>
            <person name="Goeker M."/>
        </authorList>
    </citation>
    <scope>NUCLEOTIDE SEQUENCE [LARGE SCALE GENOMIC DNA]</scope>
    <source>
        <strain evidence="2 3">DSM 44599</strain>
    </source>
</reference>
<evidence type="ECO:0000313" key="2">
    <source>
        <dbReference type="EMBL" id="RBO97072.1"/>
    </source>
</evidence>
<feature type="region of interest" description="Disordered" evidence="1">
    <location>
        <begin position="148"/>
        <end position="187"/>
    </location>
</feature>
<dbReference type="EMBL" id="QNRE01000001">
    <property type="protein sequence ID" value="RBO97072.1"/>
    <property type="molecule type" value="Genomic_DNA"/>
</dbReference>
<evidence type="ECO:0008006" key="4">
    <source>
        <dbReference type="Google" id="ProtNLM"/>
    </source>
</evidence>
<sequence>MNTTDSVVVPVVRQTAAQRRSLPDFRDVAQATAEKFGVCTRPVSMRVIDPATGTTSYVAAPCKSTVASVCKPCADKARWLRMTQCREGWHADTEPVEDVREPTEQQTALLTARADLITEYQHARDHGEDPELATALADLVADLDRELRDSGFRGPLPPLEPRSRKRRTRSTKRRQDAPNLPRKKVAKTTVGQVIGGYRSSMMVTLTMPSYGAINRDGATDNDGKPCSDGSPRHPDSYDYPRAARDIVFFSRLVDRWIQNLRRAVGFDVQYFATVEPQKRGAPHLHLLLRGAISRELLRAVTAATYHQVWWPHFGPEHEVYSGDRMPRWDYQALTFVDPDSGRPLTGWDDALDVLDGVDDLEPAYTVRFGERMDPGHMKGFIPGEKADRAIGYVTKYLTKSISEVLETNSARTAAHYDRLHAELQHTPCSPRCPVWLRYGIVPQGATDKTIPGRCRGKAHRRDTLGLPGRRVLVSRKWSGKTLPDHKHDRAEFVRQLLASVGIHKPDTSHLIVRPVEPGDHTAPPRDHLIMAAIAQRATWRAEYTKALLAAGPPDTPASRETVATQQHSLLTAA</sequence>
<dbReference type="RefSeq" id="WP_067514262.1">
    <property type="nucleotide sequence ID" value="NZ_JADLRD010000014.1"/>
</dbReference>
<dbReference type="STRING" id="1210090.GCA_001613185_06704"/>
<organism evidence="2 3">
    <name type="scientific">Nocardia puris</name>
    <dbReference type="NCBI Taxonomy" id="208602"/>
    <lineage>
        <taxon>Bacteria</taxon>
        <taxon>Bacillati</taxon>
        <taxon>Actinomycetota</taxon>
        <taxon>Actinomycetes</taxon>
        <taxon>Mycobacteriales</taxon>
        <taxon>Nocardiaceae</taxon>
        <taxon>Nocardia</taxon>
    </lineage>
</organism>
<feature type="compositionally biased region" description="Basic and acidic residues" evidence="1">
    <location>
        <begin position="217"/>
        <end position="237"/>
    </location>
</feature>
<feature type="region of interest" description="Disordered" evidence="1">
    <location>
        <begin position="214"/>
        <end position="237"/>
    </location>
</feature>
<accession>A0A366E429</accession>
<dbReference type="Pfam" id="PF20199">
    <property type="entry name" value="RepSA"/>
    <property type="match status" value="1"/>
</dbReference>
<evidence type="ECO:0000256" key="1">
    <source>
        <dbReference type="SAM" id="MobiDB-lite"/>
    </source>
</evidence>
<comment type="caution">
    <text evidence="2">The sequence shown here is derived from an EMBL/GenBank/DDBJ whole genome shotgun (WGS) entry which is preliminary data.</text>
</comment>
<proteinExistence type="predicted"/>
<dbReference type="AlphaFoldDB" id="A0A366E429"/>
<evidence type="ECO:0000313" key="3">
    <source>
        <dbReference type="Proteomes" id="UP000252586"/>
    </source>
</evidence>
<gene>
    <name evidence="2" type="ORF">DFR74_1011092</name>
</gene>
<feature type="compositionally biased region" description="Polar residues" evidence="1">
    <location>
        <begin position="561"/>
        <end position="573"/>
    </location>
</feature>
<dbReference type="InterPro" id="IPR046828">
    <property type="entry name" value="RepSA"/>
</dbReference>
<keyword evidence="3" id="KW-1185">Reference proteome</keyword>
<feature type="region of interest" description="Disordered" evidence="1">
    <location>
        <begin position="550"/>
        <end position="573"/>
    </location>
</feature>
<dbReference type="Proteomes" id="UP000252586">
    <property type="component" value="Unassembled WGS sequence"/>
</dbReference>
<name>A0A366E429_9NOCA</name>
<protein>
    <recommendedName>
        <fullName evidence="4">Replication initiator protein</fullName>
    </recommendedName>
</protein>